<evidence type="ECO:0000313" key="8">
    <source>
        <dbReference type="EMBL" id="KXA37928.1"/>
    </source>
</evidence>
<evidence type="ECO:0000256" key="3">
    <source>
        <dbReference type="ARBA" id="ARBA00022692"/>
    </source>
</evidence>
<dbReference type="STRING" id="28035.B6N84_01035"/>
<feature type="transmembrane region" description="Helical" evidence="6">
    <location>
        <begin position="186"/>
        <end position="204"/>
    </location>
</feature>
<dbReference type="InterPro" id="IPR050291">
    <property type="entry name" value="CDF_Transporter"/>
</dbReference>
<feature type="domain" description="Cation efflux protein transmembrane" evidence="7">
    <location>
        <begin position="12"/>
        <end position="211"/>
    </location>
</feature>
<dbReference type="EMBL" id="SCHB01000003">
    <property type="protein sequence ID" value="TBW72645.1"/>
    <property type="molecule type" value="Genomic_DNA"/>
</dbReference>
<evidence type="ECO:0000313" key="10">
    <source>
        <dbReference type="EMBL" id="TBW72645.1"/>
    </source>
</evidence>
<dbReference type="Proteomes" id="UP000070063">
    <property type="component" value="Unassembled WGS sequence"/>
</dbReference>
<dbReference type="GO" id="GO:0015086">
    <property type="term" value="F:cadmium ion transmembrane transporter activity"/>
    <property type="evidence" value="ECO:0007669"/>
    <property type="project" value="TreeGrafter"/>
</dbReference>
<gene>
    <name evidence="10" type="ORF">EQ812_06640</name>
    <name evidence="9" type="ORF">FO454_02410</name>
    <name evidence="8" type="ORF">HMPREF3225_01422</name>
</gene>
<keyword evidence="13" id="KW-1185">Reference proteome</keyword>
<evidence type="ECO:0000256" key="5">
    <source>
        <dbReference type="ARBA" id="ARBA00023136"/>
    </source>
</evidence>
<dbReference type="GO" id="GO:0005886">
    <property type="term" value="C:plasma membrane"/>
    <property type="evidence" value="ECO:0007669"/>
    <property type="project" value="TreeGrafter"/>
</dbReference>
<dbReference type="Pfam" id="PF01545">
    <property type="entry name" value="Cation_efflux"/>
    <property type="match status" value="1"/>
</dbReference>
<proteinExistence type="predicted"/>
<evidence type="ECO:0000313" key="13">
    <source>
        <dbReference type="Proteomes" id="UP000325462"/>
    </source>
</evidence>
<keyword evidence="4 6" id="KW-1133">Transmembrane helix</keyword>
<dbReference type="PANTHER" id="PTHR43840">
    <property type="entry name" value="MITOCHONDRIAL METAL TRANSPORTER 1-RELATED"/>
    <property type="match status" value="1"/>
</dbReference>
<dbReference type="RefSeq" id="WP_002460722.1">
    <property type="nucleotide sequence ID" value="NZ_AP021848.1"/>
</dbReference>
<dbReference type="GO" id="GO:0015093">
    <property type="term" value="F:ferrous iron transmembrane transporter activity"/>
    <property type="evidence" value="ECO:0007669"/>
    <property type="project" value="TreeGrafter"/>
</dbReference>
<protein>
    <submittedName>
        <fullName evidence="8">Cation diffusion facilitator family transporter</fullName>
    </submittedName>
    <submittedName>
        <fullName evidence="10">Cobalt-zinc-cadmium resistance protein</fullName>
    </submittedName>
</protein>
<evidence type="ECO:0000313" key="9">
    <source>
        <dbReference type="EMBL" id="QEX37829.1"/>
    </source>
</evidence>
<dbReference type="EMBL" id="LRQI01000063">
    <property type="protein sequence ID" value="KXA37928.1"/>
    <property type="molecule type" value="Genomic_DNA"/>
</dbReference>
<dbReference type="GO" id="GO:0015341">
    <property type="term" value="F:zinc efflux antiporter activity"/>
    <property type="evidence" value="ECO:0007669"/>
    <property type="project" value="TreeGrafter"/>
</dbReference>
<name>A0A133Q4Y4_STALU</name>
<keyword evidence="2" id="KW-0813">Transport</keyword>
<comment type="subcellular location">
    <subcellularLocation>
        <location evidence="1">Membrane</location>
        <topology evidence="1">Multi-pass membrane protein</topology>
    </subcellularLocation>
</comment>
<evidence type="ECO:0000259" key="7">
    <source>
        <dbReference type="Pfam" id="PF01545"/>
    </source>
</evidence>
<dbReference type="GO" id="GO:0006882">
    <property type="term" value="P:intracellular zinc ion homeostasis"/>
    <property type="evidence" value="ECO:0007669"/>
    <property type="project" value="TreeGrafter"/>
</dbReference>
<feature type="transmembrane region" description="Helical" evidence="6">
    <location>
        <begin position="156"/>
        <end position="180"/>
    </location>
</feature>
<dbReference type="eggNOG" id="COG3965">
    <property type="taxonomic scope" value="Bacteria"/>
</dbReference>
<dbReference type="AlphaFoldDB" id="A0A133Q4Y4"/>
<evidence type="ECO:0000256" key="6">
    <source>
        <dbReference type="SAM" id="Phobius"/>
    </source>
</evidence>
<dbReference type="GeneID" id="58090976"/>
<evidence type="ECO:0000313" key="11">
    <source>
        <dbReference type="Proteomes" id="UP000070063"/>
    </source>
</evidence>
<dbReference type="Gene3D" id="1.20.1510.10">
    <property type="entry name" value="Cation efflux protein transmembrane domain"/>
    <property type="match status" value="1"/>
</dbReference>
<keyword evidence="5 6" id="KW-0472">Membrane</keyword>
<organism evidence="10 12">
    <name type="scientific">Staphylococcus lugdunensis</name>
    <dbReference type="NCBI Taxonomy" id="28035"/>
    <lineage>
        <taxon>Bacteria</taxon>
        <taxon>Bacillati</taxon>
        <taxon>Bacillota</taxon>
        <taxon>Bacilli</taxon>
        <taxon>Bacillales</taxon>
        <taxon>Staphylococcaceae</taxon>
        <taxon>Staphylococcus</taxon>
    </lineage>
</organism>
<feature type="transmembrane region" description="Helical" evidence="6">
    <location>
        <begin position="117"/>
        <end position="135"/>
    </location>
</feature>
<evidence type="ECO:0000256" key="2">
    <source>
        <dbReference type="ARBA" id="ARBA00022448"/>
    </source>
</evidence>
<dbReference type="InterPro" id="IPR027469">
    <property type="entry name" value="Cation_efflux_TMD_sf"/>
</dbReference>
<feature type="transmembrane region" description="Helical" evidence="6">
    <location>
        <begin position="43"/>
        <end position="62"/>
    </location>
</feature>
<dbReference type="InterPro" id="IPR058533">
    <property type="entry name" value="Cation_efflux_TM"/>
</dbReference>
<dbReference type="EMBL" id="CP041722">
    <property type="protein sequence ID" value="QEX37829.1"/>
    <property type="molecule type" value="Genomic_DNA"/>
</dbReference>
<evidence type="ECO:0000256" key="1">
    <source>
        <dbReference type="ARBA" id="ARBA00004141"/>
    </source>
</evidence>
<dbReference type="Proteomes" id="UP000325462">
    <property type="component" value="Chromosome"/>
</dbReference>
<feature type="transmembrane region" description="Helical" evidence="6">
    <location>
        <begin position="82"/>
        <end position="105"/>
    </location>
</feature>
<reference evidence="10 12" key="2">
    <citation type="journal article" date="2019" name="Sci. Transl. Med.">
        <title>Quorum sensing between bacterial species on the skin protects against epidermal injury in atopic dermatitis.</title>
        <authorList>
            <person name="Williams M.R."/>
        </authorList>
    </citation>
    <scope>NUCLEOTIDE SEQUENCE [LARGE SCALE GENOMIC DNA]</scope>
    <source>
        <strain evidence="10 12">E7</strain>
    </source>
</reference>
<dbReference type="OMA" id="GWATFYL"/>
<reference evidence="9 13" key="3">
    <citation type="submission" date="2019-07" db="EMBL/GenBank/DDBJ databases">
        <title>Comparative genome analysis of staphylococcus lugdunensis shows clonal complex-dependent diversity of the putative virulence factor, ess/type vii locus.</title>
        <authorList>
            <person name="Lebeurre J."/>
            <person name="Dahyot S."/>
            <person name="Diene S."/>
            <person name="Paulay A."/>
            <person name="Aubourg M."/>
            <person name="Argemi X."/>
            <person name="Giard J.-C."/>
            <person name="Tournier I."/>
            <person name="Francois P."/>
            <person name="Pestel-Caron M."/>
        </authorList>
    </citation>
    <scope>NUCLEOTIDE SEQUENCE [LARGE SCALE GENOMIC DNA]</scope>
    <source>
        <strain evidence="9 13">SL13</strain>
    </source>
</reference>
<evidence type="ECO:0000313" key="12">
    <source>
        <dbReference type="Proteomes" id="UP000293637"/>
    </source>
</evidence>
<feature type="transmembrane region" description="Helical" evidence="6">
    <location>
        <begin position="12"/>
        <end position="31"/>
    </location>
</feature>
<evidence type="ECO:0000256" key="4">
    <source>
        <dbReference type="ARBA" id="ARBA00022989"/>
    </source>
</evidence>
<dbReference type="Proteomes" id="UP000293637">
    <property type="component" value="Unassembled WGS sequence"/>
</dbReference>
<dbReference type="PANTHER" id="PTHR43840:SF15">
    <property type="entry name" value="MITOCHONDRIAL METAL TRANSPORTER 1-RELATED"/>
    <property type="match status" value="1"/>
</dbReference>
<accession>A0A133Q4Y4</accession>
<sequence length="306" mass="34651">MKKADHSVSRILVISTIGALIFSVVGIFLGIVSNSDMVLLDGLYAVLSLLISSLSLFTSIAIKKPNHESFPFGKYVFQPLTIIFNSSIMLLLCILSLVSSVYAILQGGRDINANIGLFYGIFSFVGCGLVCLMLSRNRKRSDLIYAEMLQWLLDTVVSFGLVFGFVLMFVLKYTPLAWLIPYIDPGMVLLAGIILITMPIRLLYNNGKELISMSASEEVQYEIFTIVKELNLKYNIREEDLRISKMGQAIYIDLQNIVDSKSAIRTIEQADVYRDELIHNINEAFTNYDKWLNISFTEQYYLRQLN</sequence>
<keyword evidence="3 6" id="KW-0812">Transmembrane</keyword>
<reference evidence="8 11" key="1">
    <citation type="submission" date="2016-01" db="EMBL/GenBank/DDBJ databases">
        <authorList>
            <person name="Mitreva M."/>
            <person name="Pepin K.H."/>
            <person name="Mihindukulasuriya K.A."/>
            <person name="Fulton R."/>
            <person name="Fronick C."/>
            <person name="O'Laughlin M."/>
            <person name="Miner T."/>
            <person name="Herter B."/>
            <person name="Rosa B.A."/>
            <person name="Cordes M."/>
            <person name="Tomlinson C."/>
            <person name="Wollam A."/>
            <person name="Palsikar V.B."/>
            <person name="Mardis E.R."/>
            <person name="Wilson R.K."/>
        </authorList>
    </citation>
    <scope>NUCLEOTIDE SEQUENCE [LARGE SCALE GENOMIC DNA]</scope>
    <source>
        <strain evidence="8 11">MJR7738</strain>
    </source>
</reference>
<dbReference type="SUPFAM" id="SSF161111">
    <property type="entry name" value="Cation efflux protein transmembrane domain-like"/>
    <property type="match status" value="1"/>
</dbReference>